<dbReference type="Proteomes" id="UP001388259">
    <property type="component" value="Unassembled WGS sequence"/>
</dbReference>
<dbReference type="HAMAP" id="MF_00003">
    <property type="entry name" value="RbfA"/>
    <property type="match status" value="1"/>
</dbReference>
<evidence type="ECO:0000313" key="3">
    <source>
        <dbReference type="EMBL" id="MEM0517474.1"/>
    </source>
</evidence>
<name>A0AB35YN34_9FLAO</name>
<keyword evidence="2" id="KW-0963">Cytoplasm</keyword>
<evidence type="ECO:0000256" key="2">
    <source>
        <dbReference type="HAMAP-Rule" id="MF_00003"/>
    </source>
</evidence>
<organism evidence="3 5">
    <name type="scientific">Aequorivita flava</name>
    <dbReference type="NCBI Taxonomy" id="3114371"/>
    <lineage>
        <taxon>Bacteria</taxon>
        <taxon>Pseudomonadati</taxon>
        <taxon>Bacteroidota</taxon>
        <taxon>Flavobacteriia</taxon>
        <taxon>Flavobacteriales</taxon>
        <taxon>Flavobacteriaceae</taxon>
        <taxon>Aequorivita</taxon>
    </lineage>
</organism>
<evidence type="ECO:0000313" key="4">
    <source>
        <dbReference type="EMBL" id="MEM0572720.1"/>
    </source>
</evidence>
<dbReference type="EMBL" id="JAZBJM010000002">
    <property type="protein sequence ID" value="MEM0517474.1"/>
    <property type="molecule type" value="Genomic_DNA"/>
</dbReference>
<dbReference type="PANTHER" id="PTHR33515:SF1">
    <property type="entry name" value="RIBOSOME-BINDING FACTOR A, CHLOROPLASTIC-RELATED"/>
    <property type="match status" value="1"/>
</dbReference>
<accession>A0AB35YN34</accession>
<dbReference type="EMBL" id="JBANCF010000002">
    <property type="protein sequence ID" value="MEM0572720.1"/>
    <property type="molecule type" value="Genomic_DNA"/>
</dbReference>
<comment type="similarity">
    <text evidence="2">Belongs to the RbfA family.</text>
</comment>
<dbReference type="RefSeq" id="WP_279449621.1">
    <property type="nucleotide sequence ID" value="NZ_JAZBJM010000002.1"/>
</dbReference>
<dbReference type="PANTHER" id="PTHR33515">
    <property type="entry name" value="RIBOSOME-BINDING FACTOR A, CHLOROPLASTIC-RELATED"/>
    <property type="match status" value="1"/>
</dbReference>
<gene>
    <name evidence="2 3" type="primary">rbfA</name>
    <name evidence="4" type="ORF">VZD24_04270</name>
    <name evidence="3" type="ORF">VZD85_03840</name>
</gene>
<comment type="caution">
    <text evidence="3">The sequence shown here is derived from an EMBL/GenBank/DDBJ whole genome shotgun (WGS) entry which is preliminary data.</text>
</comment>
<keyword evidence="1 2" id="KW-0690">Ribosome biogenesis</keyword>
<dbReference type="Pfam" id="PF02033">
    <property type="entry name" value="RBFA"/>
    <property type="match status" value="1"/>
</dbReference>
<comment type="subunit">
    <text evidence="2">Monomer. Binds 30S ribosomal subunits, but not 50S ribosomal subunits or 70S ribosomes.</text>
</comment>
<protein>
    <recommendedName>
        <fullName evidence="2">Ribosome-binding factor A</fullName>
    </recommendedName>
</protein>
<dbReference type="GO" id="GO:0043024">
    <property type="term" value="F:ribosomal small subunit binding"/>
    <property type="evidence" value="ECO:0007669"/>
    <property type="project" value="TreeGrafter"/>
</dbReference>
<evidence type="ECO:0000256" key="1">
    <source>
        <dbReference type="ARBA" id="ARBA00022517"/>
    </source>
</evidence>
<evidence type="ECO:0000313" key="6">
    <source>
        <dbReference type="Proteomes" id="UP001390963"/>
    </source>
</evidence>
<dbReference type="Proteomes" id="UP001390963">
    <property type="component" value="Unassembled WGS sequence"/>
</dbReference>
<comment type="subcellular location">
    <subcellularLocation>
        <location evidence="2">Cytoplasm</location>
    </subcellularLocation>
</comment>
<reference evidence="3 6" key="1">
    <citation type="submission" date="2024-01" db="EMBL/GenBank/DDBJ databases">
        <title>Aequorivita flavus sp. nov., isolated from deep-sea sediment.</title>
        <authorList>
            <person name="Chen X."/>
        </authorList>
    </citation>
    <scope>NUCLEOTIDE SEQUENCE</scope>
    <source>
        <strain evidence="3">MCCC 1A16923</strain>
        <strain evidence="4 6">MCCC 1A16935</strain>
    </source>
</reference>
<dbReference type="Gene3D" id="3.30.300.20">
    <property type="match status" value="1"/>
</dbReference>
<dbReference type="SUPFAM" id="SSF89919">
    <property type="entry name" value="Ribosome-binding factor A, RbfA"/>
    <property type="match status" value="1"/>
</dbReference>
<dbReference type="InterPro" id="IPR000238">
    <property type="entry name" value="RbfA"/>
</dbReference>
<dbReference type="InterPro" id="IPR023799">
    <property type="entry name" value="RbfA_dom_sf"/>
</dbReference>
<proteinExistence type="inferred from homology"/>
<dbReference type="AlphaFoldDB" id="A0AB35YN34"/>
<dbReference type="NCBIfam" id="TIGR00082">
    <property type="entry name" value="rbfA"/>
    <property type="match status" value="1"/>
</dbReference>
<dbReference type="GO" id="GO:0005829">
    <property type="term" value="C:cytosol"/>
    <property type="evidence" value="ECO:0007669"/>
    <property type="project" value="TreeGrafter"/>
</dbReference>
<comment type="function">
    <text evidence="2">One of several proteins that assist in the late maturation steps of the functional core of the 30S ribosomal subunit. Associates with free 30S ribosomal subunits (but not with 30S subunits that are part of 70S ribosomes or polysomes). Required for efficient processing of 16S rRNA. May interact with the 5'-terminal helix region of 16S rRNA.</text>
</comment>
<keyword evidence="6" id="KW-1185">Reference proteome</keyword>
<dbReference type="GO" id="GO:0030490">
    <property type="term" value="P:maturation of SSU-rRNA"/>
    <property type="evidence" value="ECO:0007669"/>
    <property type="project" value="UniProtKB-UniRule"/>
</dbReference>
<sequence length="131" mass="14707">MEESNRQKKIASVLQNDLANVLQNMLREAGQTGIIISVSKVTVTTDLSISKVYVSVFPADKADGIVVELNKLKPTIKHQIAQLTKNQLRKMPDLSFYNDDSLEYIEKIDKAVKGEDNPLKNPDLLPKRKKS</sequence>
<evidence type="ECO:0000313" key="5">
    <source>
        <dbReference type="Proteomes" id="UP001388259"/>
    </source>
</evidence>
<dbReference type="InterPro" id="IPR015946">
    <property type="entry name" value="KH_dom-like_a/b"/>
</dbReference>